<comment type="catalytic activity">
    <reaction evidence="4">
        <text>3-amino-2-oxopropyl phosphate + 1-deoxy-D-xylulose 5-phosphate = pyridoxine 5'-phosphate + phosphate + 2 H2O + H(+)</text>
        <dbReference type="Rhea" id="RHEA:15265"/>
        <dbReference type="ChEBI" id="CHEBI:15377"/>
        <dbReference type="ChEBI" id="CHEBI:15378"/>
        <dbReference type="ChEBI" id="CHEBI:43474"/>
        <dbReference type="ChEBI" id="CHEBI:57279"/>
        <dbReference type="ChEBI" id="CHEBI:57792"/>
        <dbReference type="ChEBI" id="CHEBI:58589"/>
        <dbReference type="EC" id="2.6.99.2"/>
    </reaction>
</comment>
<accession>A0A285UEA9</accession>
<feature type="binding site" evidence="4">
    <location>
        <position position="64"/>
    </location>
    <ligand>
        <name>1-deoxy-D-xylulose 5-phosphate</name>
        <dbReference type="ChEBI" id="CHEBI:57792"/>
    </ligand>
</feature>
<keyword evidence="2 4" id="KW-0808">Transferase</keyword>
<dbReference type="AlphaFoldDB" id="A0A285UEA9"/>
<evidence type="ECO:0000313" key="5">
    <source>
        <dbReference type="EMBL" id="SOC40162.1"/>
    </source>
</evidence>
<dbReference type="UniPathway" id="UPA00244">
    <property type="reaction ID" value="UER00313"/>
</dbReference>
<feature type="binding site" evidence="4">
    <location>
        <position position="219"/>
    </location>
    <ligand>
        <name>3-amino-2-oxopropyl phosphate</name>
        <dbReference type="ChEBI" id="CHEBI:57279"/>
    </ligand>
</feature>
<feature type="binding site" evidence="4">
    <location>
        <position position="69"/>
    </location>
    <ligand>
        <name>1-deoxy-D-xylulose 5-phosphate</name>
        <dbReference type="ChEBI" id="CHEBI:57792"/>
    </ligand>
</feature>
<dbReference type="HAMAP" id="MF_00279">
    <property type="entry name" value="PdxJ"/>
    <property type="match status" value="1"/>
</dbReference>
<dbReference type="EMBL" id="OBQD01000007">
    <property type="protein sequence ID" value="SOC40162.1"/>
    <property type="molecule type" value="Genomic_DNA"/>
</dbReference>
<dbReference type="EC" id="2.6.99.2" evidence="4"/>
<keyword evidence="1 4" id="KW-0963">Cytoplasm</keyword>
<dbReference type="Gene3D" id="3.20.20.70">
    <property type="entry name" value="Aldolase class I"/>
    <property type="match status" value="1"/>
</dbReference>
<dbReference type="CDD" id="cd00003">
    <property type="entry name" value="PNPsynthase"/>
    <property type="match status" value="1"/>
</dbReference>
<evidence type="ECO:0000256" key="2">
    <source>
        <dbReference type="ARBA" id="ARBA00022679"/>
    </source>
</evidence>
<feature type="binding site" evidence="4">
    <location>
        <position position="26"/>
    </location>
    <ligand>
        <name>3-amino-2-oxopropyl phosphate</name>
        <dbReference type="ChEBI" id="CHEBI:57279"/>
    </ligand>
</feature>
<organism evidence="5 6">
    <name type="scientific">Rhizobium subbaraonis</name>
    <dbReference type="NCBI Taxonomy" id="908946"/>
    <lineage>
        <taxon>Bacteria</taxon>
        <taxon>Pseudomonadati</taxon>
        <taxon>Pseudomonadota</taxon>
        <taxon>Alphaproteobacteria</taxon>
        <taxon>Hyphomicrobiales</taxon>
        <taxon>Rhizobiaceae</taxon>
        <taxon>Rhizobium/Agrobacterium group</taxon>
        <taxon>Rhizobium</taxon>
    </lineage>
</organism>
<dbReference type="GO" id="GO:0008615">
    <property type="term" value="P:pyridoxine biosynthetic process"/>
    <property type="evidence" value="ECO:0007669"/>
    <property type="project" value="UniProtKB-UniRule"/>
</dbReference>
<comment type="subcellular location">
    <subcellularLocation>
        <location evidence="4">Cytoplasm</location>
    </subcellularLocation>
</comment>
<feature type="binding site" evidence="4">
    <location>
        <begin position="241"/>
        <end position="242"/>
    </location>
    <ligand>
        <name>3-amino-2-oxopropyl phosphate</name>
        <dbReference type="ChEBI" id="CHEBI:57279"/>
    </ligand>
</feature>
<evidence type="ECO:0000256" key="1">
    <source>
        <dbReference type="ARBA" id="ARBA00022490"/>
    </source>
</evidence>
<dbReference type="Pfam" id="PF03740">
    <property type="entry name" value="PdxJ"/>
    <property type="match status" value="1"/>
</dbReference>
<dbReference type="InterPro" id="IPR004569">
    <property type="entry name" value="PyrdxlP_synth_PdxJ"/>
</dbReference>
<comment type="subunit">
    <text evidence="4">Homooctamer; tetramer of dimers.</text>
</comment>
<dbReference type="GO" id="GO:0005829">
    <property type="term" value="C:cytosol"/>
    <property type="evidence" value="ECO:0007669"/>
    <property type="project" value="TreeGrafter"/>
</dbReference>
<protein>
    <recommendedName>
        <fullName evidence="4">Pyridoxine 5'-phosphate synthase</fullName>
        <shortName evidence="4">PNP synthase</shortName>
        <ecNumber evidence="4">2.6.99.2</ecNumber>
    </recommendedName>
</protein>
<dbReference type="PANTHER" id="PTHR30456">
    <property type="entry name" value="PYRIDOXINE 5'-PHOSPHATE SYNTHASE"/>
    <property type="match status" value="1"/>
</dbReference>
<comment type="pathway">
    <text evidence="4">Cofactor biosynthesis; pyridoxine 5'-phosphate biosynthesis; pyridoxine 5'-phosphate from D-erythrose 4-phosphate: step 5/5.</text>
</comment>
<feature type="active site" description="Proton donor" evidence="4">
    <location>
        <position position="218"/>
    </location>
</feature>
<feature type="active site" description="Proton acceptor" evidence="4">
    <location>
        <position position="62"/>
    </location>
</feature>
<dbReference type="GO" id="GO:0033856">
    <property type="term" value="F:pyridoxine 5'-phosphate synthase activity"/>
    <property type="evidence" value="ECO:0007669"/>
    <property type="project" value="UniProtKB-EC"/>
</dbReference>
<feature type="active site" description="Proton acceptor" evidence="4">
    <location>
        <position position="94"/>
    </location>
</feature>
<comment type="similarity">
    <text evidence="4">Belongs to the PNP synthase family.</text>
</comment>
<feature type="site" description="Transition state stabilizer" evidence="4">
    <location>
        <position position="177"/>
    </location>
</feature>
<name>A0A285UEA9_9HYPH</name>
<feature type="binding site" evidence="4">
    <location>
        <position position="124"/>
    </location>
    <ligand>
        <name>1-deoxy-D-xylulose 5-phosphate</name>
        <dbReference type="ChEBI" id="CHEBI:57792"/>
    </ligand>
</feature>
<gene>
    <name evidence="4" type="primary">pdxJ</name>
    <name evidence="5" type="ORF">SAMN05892877_10734</name>
</gene>
<keyword evidence="6" id="KW-1185">Reference proteome</keyword>
<dbReference type="Proteomes" id="UP000219167">
    <property type="component" value="Unassembled WGS sequence"/>
</dbReference>
<comment type="caution">
    <text evidence="4">Lacks conserved residue(s) required for the propagation of feature annotation.</text>
</comment>
<reference evidence="5 6" key="1">
    <citation type="submission" date="2017-08" db="EMBL/GenBank/DDBJ databases">
        <authorList>
            <person name="de Groot N.N."/>
        </authorList>
    </citation>
    <scope>NUCLEOTIDE SEQUENCE [LARGE SCALE GENOMIC DNA]</scope>
    <source>
        <strain evidence="5 6">JC85</strain>
    </source>
</reference>
<proteinExistence type="inferred from homology"/>
<evidence type="ECO:0000256" key="4">
    <source>
        <dbReference type="HAMAP-Rule" id="MF_00279"/>
    </source>
</evidence>
<dbReference type="SUPFAM" id="SSF63892">
    <property type="entry name" value="Pyridoxine 5'-phosphate synthase"/>
    <property type="match status" value="1"/>
</dbReference>
<dbReference type="PANTHER" id="PTHR30456:SF0">
    <property type="entry name" value="PYRIDOXINE 5'-PHOSPHATE SYNTHASE"/>
    <property type="match status" value="1"/>
</dbReference>
<comment type="function">
    <text evidence="4">Catalyzes the complicated ring closure reaction between the two acyclic compounds 1-deoxy-D-xylulose-5-phosphate (DXP) and 3-amino-2-oxopropyl phosphate (1-amino-acetone-3-phosphate or AAP) to form pyridoxine 5'-phosphate (PNP) and inorganic phosphate.</text>
</comment>
<sequence>MREGDRLELGQANREETAMPAKLSVNLNAIAMLRNRRDLPWPSVTGLGRIALEAGASGLTVHPRPDQRHIRFSDLGPIRALIDGSFPDAEFNMEGYPEEGFLRLVEEHRPEQVTLVPDDPAQATSDHGWDFRKERKLLEVVVGRLKALGLRVSLFADGTPDRDALAIAREVGADRIELYTGPYGGCFDDPVRAGQLAEELGRTADIAVDLGLAVNAGHDLTVANLPALAARIPALAEVSIGHGLTADALEYGMAETVRRFRRACGEAV</sequence>
<dbReference type="InterPro" id="IPR036130">
    <property type="entry name" value="Pyridoxine-5'_phos_synth"/>
</dbReference>
<dbReference type="NCBIfam" id="NF003626">
    <property type="entry name" value="PRK05265.1-4"/>
    <property type="match status" value="1"/>
</dbReference>
<evidence type="ECO:0000313" key="6">
    <source>
        <dbReference type="Proteomes" id="UP000219167"/>
    </source>
</evidence>
<feature type="binding site" evidence="4">
    <location>
        <position position="37"/>
    </location>
    <ligand>
        <name>3-amino-2-oxopropyl phosphate</name>
        <dbReference type="ChEBI" id="CHEBI:57279"/>
    </ligand>
</feature>
<dbReference type="InterPro" id="IPR013785">
    <property type="entry name" value="Aldolase_TIM"/>
</dbReference>
<evidence type="ECO:0000256" key="3">
    <source>
        <dbReference type="ARBA" id="ARBA00023096"/>
    </source>
</evidence>
<keyword evidence="3 4" id="KW-0664">Pyridoxine biosynthesis</keyword>